<dbReference type="Proteomes" id="UP001501521">
    <property type="component" value="Unassembled WGS sequence"/>
</dbReference>
<accession>A0ABP9FAA0</accession>
<comment type="function">
    <text evidence="9 11">Together with its co-chaperonin GroES, plays an essential role in assisting protein folding. The GroEL-GroES system forms a nano-cage that allows encapsulation of the non-native substrate proteins and provides a physical environment optimized to promote and accelerate protein folding.</text>
</comment>
<dbReference type="EC" id="5.6.1.7" evidence="9"/>
<keyword evidence="7 9" id="KW-0413">Isomerase</keyword>
<dbReference type="Gene3D" id="1.10.560.10">
    <property type="entry name" value="GroEL-like equatorial domain"/>
    <property type="match status" value="1"/>
</dbReference>
<evidence type="ECO:0000256" key="8">
    <source>
        <dbReference type="ARBA" id="ARBA00025702"/>
    </source>
</evidence>
<reference evidence="13" key="1">
    <citation type="journal article" date="2019" name="Int. J. Syst. Evol. Microbiol.">
        <title>The Global Catalogue of Microorganisms (GCM) 10K type strain sequencing project: providing services to taxonomists for standard genome sequencing and annotation.</title>
        <authorList>
            <consortium name="The Broad Institute Genomics Platform"/>
            <consortium name="The Broad Institute Genome Sequencing Center for Infectious Disease"/>
            <person name="Wu L."/>
            <person name="Ma J."/>
        </authorList>
    </citation>
    <scope>NUCLEOTIDE SEQUENCE [LARGE SCALE GENOMIC DNA]</scope>
    <source>
        <strain evidence="13">JCM 19125</strain>
    </source>
</reference>
<dbReference type="InterPro" id="IPR018370">
    <property type="entry name" value="Chaperonin_Cpn60_CS"/>
</dbReference>
<comment type="subcellular location">
    <subcellularLocation>
        <location evidence="2">Cell surface</location>
    </subcellularLocation>
    <subcellularLocation>
        <location evidence="9">Cytoplasm</location>
    </subcellularLocation>
    <subcellularLocation>
        <location evidence="8">Secreted</location>
        <location evidence="8">Capsule</location>
    </subcellularLocation>
    <subcellularLocation>
        <location evidence="1">Secreted</location>
        <location evidence="1">Cell wall</location>
    </subcellularLocation>
</comment>
<feature type="binding site" evidence="9">
    <location>
        <begin position="29"/>
        <end position="32"/>
    </location>
    <ligand>
        <name>ATP</name>
        <dbReference type="ChEBI" id="CHEBI:30616"/>
    </ligand>
</feature>
<evidence type="ECO:0000313" key="13">
    <source>
        <dbReference type="Proteomes" id="UP001501521"/>
    </source>
</evidence>
<keyword evidence="6 9" id="KW-0143">Chaperone</keyword>
<keyword evidence="9" id="KW-0963">Cytoplasm</keyword>
<protein>
    <recommendedName>
        <fullName evidence="9">Chaperonin GroEL</fullName>
        <ecNumber evidence="9">5.6.1.7</ecNumber>
    </recommendedName>
    <alternativeName>
        <fullName evidence="9">60 kDa chaperonin</fullName>
    </alternativeName>
    <alternativeName>
        <fullName evidence="9">Chaperonin-60</fullName>
        <shortName evidence="9">Cpn60</shortName>
    </alternativeName>
</protein>
<dbReference type="RefSeq" id="WP_345581055.1">
    <property type="nucleotide sequence ID" value="NZ_BAABLV010000020.1"/>
</dbReference>
<evidence type="ECO:0000256" key="6">
    <source>
        <dbReference type="ARBA" id="ARBA00023186"/>
    </source>
</evidence>
<dbReference type="CDD" id="cd03344">
    <property type="entry name" value="GroEL"/>
    <property type="match status" value="1"/>
</dbReference>
<comment type="caution">
    <text evidence="9">Lacks conserved residue(s) required for the propagation of feature annotation.</text>
</comment>
<feature type="binding site" evidence="9">
    <location>
        <begin position="86"/>
        <end position="90"/>
    </location>
    <ligand>
        <name>ATP</name>
        <dbReference type="ChEBI" id="CHEBI:30616"/>
    </ligand>
</feature>
<dbReference type="InterPro" id="IPR027410">
    <property type="entry name" value="TCP-1-like_intermed_sf"/>
</dbReference>
<comment type="subunit">
    <text evidence="9 11">Forms a cylinder of 14 subunits composed of two heptameric rings stacked back-to-back. Interacts with the co-chaperonin GroES.</text>
</comment>
<dbReference type="InterPro" id="IPR002423">
    <property type="entry name" value="Cpn60/GroEL/TCP-1"/>
</dbReference>
<dbReference type="EMBL" id="BAABLV010000020">
    <property type="protein sequence ID" value="GAA4897413.1"/>
    <property type="molecule type" value="Genomic_DNA"/>
</dbReference>
<organism evidence="12 13">
    <name type="scientific">Tessaracoccus lubricantis</name>
    <dbReference type="NCBI Taxonomy" id="545543"/>
    <lineage>
        <taxon>Bacteria</taxon>
        <taxon>Bacillati</taxon>
        <taxon>Actinomycetota</taxon>
        <taxon>Actinomycetes</taxon>
        <taxon>Propionibacteriales</taxon>
        <taxon>Propionibacteriaceae</taxon>
        <taxon>Tessaracoccus</taxon>
    </lineage>
</organism>
<evidence type="ECO:0000256" key="11">
    <source>
        <dbReference type="RuleBase" id="RU000419"/>
    </source>
</evidence>
<name>A0ABP9FAA0_9ACTN</name>
<dbReference type="NCBIfam" id="NF009489">
    <property type="entry name" value="PRK12851.1"/>
    <property type="match status" value="1"/>
</dbReference>
<evidence type="ECO:0000256" key="9">
    <source>
        <dbReference type="HAMAP-Rule" id="MF_00600"/>
    </source>
</evidence>
<dbReference type="SUPFAM" id="SSF54849">
    <property type="entry name" value="GroEL-intermediate domain like"/>
    <property type="match status" value="1"/>
</dbReference>
<evidence type="ECO:0000256" key="5">
    <source>
        <dbReference type="ARBA" id="ARBA00022840"/>
    </source>
</evidence>
<evidence type="ECO:0000256" key="4">
    <source>
        <dbReference type="ARBA" id="ARBA00022741"/>
    </source>
</evidence>
<dbReference type="NCBIfam" id="NF009487">
    <property type="entry name" value="PRK12849.1"/>
    <property type="match status" value="1"/>
</dbReference>
<feature type="binding site" evidence="9">
    <location>
        <position position="413"/>
    </location>
    <ligand>
        <name>ATP</name>
        <dbReference type="ChEBI" id="CHEBI:30616"/>
    </ligand>
</feature>
<keyword evidence="13" id="KW-1185">Reference proteome</keyword>
<dbReference type="HAMAP" id="MF_00600">
    <property type="entry name" value="CH60"/>
    <property type="match status" value="1"/>
</dbReference>
<dbReference type="PANTHER" id="PTHR45633">
    <property type="entry name" value="60 KDA HEAT SHOCK PROTEIN, MITOCHONDRIAL"/>
    <property type="match status" value="1"/>
</dbReference>
<dbReference type="Gene3D" id="3.30.260.10">
    <property type="entry name" value="TCP-1-like chaperonin intermediate domain"/>
    <property type="match status" value="1"/>
</dbReference>
<dbReference type="InterPro" id="IPR027413">
    <property type="entry name" value="GROEL-like_equatorial_sf"/>
</dbReference>
<keyword evidence="5 9" id="KW-0067">ATP-binding</keyword>
<evidence type="ECO:0000256" key="1">
    <source>
        <dbReference type="ARBA" id="ARBA00004191"/>
    </source>
</evidence>
<dbReference type="NCBIfam" id="NF009488">
    <property type="entry name" value="PRK12850.1"/>
    <property type="match status" value="1"/>
</dbReference>
<evidence type="ECO:0000256" key="3">
    <source>
        <dbReference type="ARBA" id="ARBA00006607"/>
    </source>
</evidence>
<evidence type="ECO:0000313" key="12">
    <source>
        <dbReference type="EMBL" id="GAA4897413.1"/>
    </source>
</evidence>
<dbReference type="SUPFAM" id="SSF48592">
    <property type="entry name" value="GroEL equatorial domain-like"/>
    <property type="match status" value="1"/>
</dbReference>
<feature type="binding site" evidence="9">
    <location>
        <position position="493"/>
    </location>
    <ligand>
        <name>ATP</name>
        <dbReference type="ChEBI" id="CHEBI:30616"/>
    </ligand>
</feature>
<dbReference type="PRINTS" id="PR00298">
    <property type="entry name" value="CHAPERONIN60"/>
</dbReference>
<dbReference type="NCBIfam" id="TIGR02348">
    <property type="entry name" value="GroEL"/>
    <property type="match status" value="1"/>
</dbReference>
<dbReference type="SUPFAM" id="SSF52029">
    <property type="entry name" value="GroEL apical domain-like"/>
    <property type="match status" value="1"/>
</dbReference>
<proteinExistence type="inferred from homology"/>
<dbReference type="Gene3D" id="3.50.7.10">
    <property type="entry name" value="GroEL"/>
    <property type="match status" value="1"/>
</dbReference>
<dbReference type="PROSITE" id="PS00296">
    <property type="entry name" value="CHAPERONINS_CPN60"/>
    <property type="match status" value="1"/>
</dbReference>
<comment type="caution">
    <text evidence="12">The sequence shown here is derived from an EMBL/GenBank/DDBJ whole genome shotgun (WGS) entry which is preliminary data.</text>
</comment>
<sequence length="528" mass="55961">MAKILAFDEEARRALERGVDVLANTVKVTLGPKGRYVVLDQKWGAPTITNDGVTVAKEVELDDPYEDLGAQLAKEVATKTNDVAGDGTTTATVLAQAMVHAGLRAVAAGINPVGLKRGMDKAVEAVVERLRENARVVDTTAEMASVATISSRDEQIGDLIAEAFDKVGKDGVITVDESQTFGTELEFTEGMQFDKGYLSPYFVTDTDRMEAVLEDPYILIHSGKISSMNELLPLLEKVIAAKGTLFIVAEDVDGEALSTLVVNKIRGTFTSVAVKAPAFGDRRKAMLEDIAILTGGQVVAPEVGLKLDQVGLEVLGRARRVVVTKDATTIVDGAGDSSEVDGRVAQLRAEIERTDSDWDREKLQERVAKLAGGVCVIQVGAATEVELKEKKHRIEDAVSATRAAIEEGIVAGGGSALIHAGSVLADGLGLEGDERAGVDVVAKSLVEPLRWIAENGGESGYVITTKVAEMEVGHGYNAKVGEYQDLVANGVIDPVKVTRSALANAASIASLLLTTETLVVDKREDADD</sequence>
<evidence type="ECO:0000256" key="7">
    <source>
        <dbReference type="ARBA" id="ARBA00023235"/>
    </source>
</evidence>
<gene>
    <name evidence="12" type="primary">groL_2</name>
    <name evidence="9" type="synonym">groEL</name>
    <name evidence="9" type="synonym">groL</name>
    <name evidence="12" type="ORF">GCM10025789_14130</name>
</gene>
<dbReference type="NCBIfam" id="NF000592">
    <property type="entry name" value="PRK00013.1"/>
    <property type="match status" value="1"/>
</dbReference>
<evidence type="ECO:0000256" key="2">
    <source>
        <dbReference type="ARBA" id="ARBA00004241"/>
    </source>
</evidence>
<dbReference type="InterPro" id="IPR001844">
    <property type="entry name" value="Cpn60/GroEL"/>
</dbReference>
<dbReference type="Pfam" id="PF00118">
    <property type="entry name" value="Cpn60_TCP1"/>
    <property type="match status" value="1"/>
</dbReference>
<evidence type="ECO:0000256" key="10">
    <source>
        <dbReference type="RuleBase" id="RU000418"/>
    </source>
</evidence>
<keyword evidence="4 9" id="KW-0547">Nucleotide-binding</keyword>
<comment type="similarity">
    <text evidence="3 9 10">Belongs to the chaperonin (HSP60) family.</text>
</comment>
<dbReference type="InterPro" id="IPR027409">
    <property type="entry name" value="GroEL-like_apical_dom_sf"/>
</dbReference>